<dbReference type="STRING" id="1434701.SAMN05443634_105157"/>
<reference evidence="2" key="2">
    <citation type="submission" date="2016-11" db="EMBL/GenBank/DDBJ databases">
        <authorList>
            <person name="Jaros S."/>
            <person name="Januszkiewicz K."/>
            <person name="Wedrychowicz H."/>
        </authorList>
    </citation>
    <scope>NUCLEOTIDE SEQUENCE [LARGE SCALE GENOMIC DNA]</scope>
    <source>
        <strain evidence="2">DSM 27989</strain>
    </source>
</reference>
<reference evidence="4" key="4">
    <citation type="journal article" date="2019" name="Int. J. Syst. Evol. Microbiol.">
        <title>The Global Catalogue of Microorganisms (GCM) 10K type strain sequencing project: providing services to taxonomists for standard genome sequencing and annotation.</title>
        <authorList>
            <consortium name="The Broad Institute Genomics Platform"/>
            <consortium name="The Broad Institute Genome Sequencing Center for Infectious Disease"/>
            <person name="Wu L."/>
            <person name="Ma J."/>
        </authorList>
    </citation>
    <scope>NUCLEOTIDE SEQUENCE [LARGE SCALE GENOMIC DNA]</scope>
    <source>
        <strain evidence="4">CGMCC 1.12707</strain>
    </source>
</reference>
<evidence type="ECO:0000313" key="3">
    <source>
        <dbReference type="Proteomes" id="UP000184120"/>
    </source>
</evidence>
<keyword evidence="4" id="KW-1185">Reference proteome</keyword>
<reference evidence="3" key="3">
    <citation type="submission" date="2016-11" db="EMBL/GenBank/DDBJ databases">
        <authorList>
            <person name="Varghese N."/>
            <person name="Submissions S."/>
        </authorList>
    </citation>
    <scope>NUCLEOTIDE SEQUENCE [LARGE SCALE GENOMIC DNA]</scope>
    <source>
        <strain evidence="3">DSM 27989</strain>
    </source>
</reference>
<evidence type="ECO:0008006" key="5">
    <source>
        <dbReference type="Google" id="ProtNLM"/>
    </source>
</evidence>
<dbReference type="RefSeq" id="WP_072931193.1">
    <property type="nucleotide sequence ID" value="NZ_BMFL01000011.1"/>
</dbReference>
<gene>
    <name evidence="1" type="ORF">GCM10010984_17110</name>
    <name evidence="2" type="ORF">SAMN05443634_105157</name>
</gene>
<reference evidence="1" key="1">
    <citation type="journal article" date="2014" name="Int. J. Syst. Evol. Microbiol.">
        <title>Complete genome of a new Firmicutes species belonging to the dominant human colonic microbiota ('Ruminococcus bicirculans') reveals two chromosomes and a selective capacity to utilize plant glucans.</title>
        <authorList>
            <consortium name="NISC Comparative Sequencing Program"/>
            <person name="Wegmann U."/>
            <person name="Louis P."/>
            <person name="Goesmann A."/>
            <person name="Henrissat B."/>
            <person name="Duncan S.H."/>
            <person name="Flint H.J."/>
        </authorList>
    </citation>
    <scope>NUCLEOTIDE SEQUENCE</scope>
    <source>
        <strain evidence="1">CGMCC 1.12707</strain>
    </source>
</reference>
<name>A0A1M6X995_9FLAO</name>
<evidence type="ECO:0000313" key="1">
    <source>
        <dbReference type="EMBL" id="GGF00124.1"/>
    </source>
</evidence>
<accession>A0A1M6X995</accession>
<evidence type="ECO:0000313" key="4">
    <source>
        <dbReference type="Proteomes" id="UP000650994"/>
    </source>
</evidence>
<organism evidence="2 3">
    <name type="scientific">Chishuiella changwenlii</name>
    <dbReference type="NCBI Taxonomy" id="1434701"/>
    <lineage>
        <taxon>Bacteria</taxon>
        <taxon>Pseudomonadati</taxon>
        <taxon>Bacteroidota</taxon>
        <taxon>Flavobacteriia</taxon>
        <taxon>Flavobacteriales</taxon>
        <taxon>Weeksellaceae</taxon>
        <taxon>Chishuiella</taxon>
    </lineage>
</organism>
<dbReference type="EMBL" id="FRBH01000005">
    <property type="protein sequence ID" value="SHL02355.1"/>
    <property type="molecule type" value="Genomic_DNA"/>
</dbReference>
<proteinExistence type="predicted"/>
<dbReference type="EMBL" id="BMFL01000011">
    <property type="protein sequence ID" value="GGF00124.1"/>
    <property type="molecule type" value="Genomic_DNA"/>
</dbReference>
<dbReference type="Proteomes" id="UP000650994">
    <property type="component" value="Unassembled WGS sequence"/>
</dbReference>
<dbReference type="AlphaFoldDB" id="A0A1M6X995"/>
<reference evidence="1" key="5">
    <citation type="submission" date="2024-05" db="EMBL/GenBank/DDBJ databases">
        <authorList>
            <person name="Sun Q."/>
            <person name="Zhou Y."/>
        </authorList>
    </citation>
    <scope>NUCLEOTIDE SEQUENCE</scope>
    <source>
        <strain evidence="1">CGMCC 1.12707</strain>
    </source>
</reference>
<evidence type="ECO:0000313" key="2">
    <source>
        <dbReference type="EMBL" id="SHL02355.1"/>
    </source>
</evidence>
<dbReference type="Proteomes" id="UP000184120">
    <property type="component" value="Unassembled WGS sequence"/>
</dbReference>
<sequence length="179" mass="19390">MAGVKTPYTFGLAEIIVGEVLESGEMPFLEDMTKIGKVNEDSANMTMEAGDSTEIREQSNPVPVLVINQPDTIEYNFQILDATPELVEEYMGGEKVGATAVGFLGRTVTVEKSFLFKPEQGIYFAVPRASIKTTFGGDFTRTGVLTMTCVVTPLAAADGKQPVICDYLSNFETNFPPKG</sequence>
<protein>
    <recommendedName>
        <fullName evidence="5">Phage tail protein</fullName>
    </recommendedName>
</protein>